<sequence length="373" mass="42013">MNQALHQALVNNAHKMGGEIKQYVDKNRNASLNDLNKAIGAHRLIKIINISVIGFSRGAALSRAFVNMLAGRCKKQEDGSLTLNGFPVRFTFLGLFDTVASFGLPAHNITLPMERRDLRIPTCVERCVHYVAANELRYSFPVDLIRENGKYKSGWTEKVYPGVHSDIGGGYGPDDQDIDGSYARIPMADMHEEALKAGVRLMTLDHMKAERAGLAARLTVKPETQSNYQIYMSTAKPPGTSVEADMACHMKAYYESNGTLWRKKQPLVGQKSFKDSSIKHAMWGTMDIEAPAYAEALKSNRDVVVTNRGKNDERIFFYTFKPEQWRLDAWMTNAPDSIVNFFAHYVHNSKVDFVANVEPFSYFRPRGVFEQNS</sequence>
<gene>
    <name evidence="2" type="ORF">LMG28688_07109</name>
</gene>
<feature type="domain" description="T6SS Phospholipase effector Tle1-like catalytic" evidence="1">
    <location>
        <begin position="86"/>
        <end position="193"/>
    </location>
</feature>
<evidence type="ECO:0000313" key="2">
    <source>
        <dbReference type="EMBL" id="CAB3809978.1"/>
    </source>
</evidence>
<dbReference type="Pfam" id="PF09994">
    <property type="entry name" value="T6SS_Tle1-like_cat"/>
    <property type="match status" value="1"/>
</dbReference>
<dbReference type="AlphaFoldDB" id="A0A6J5H3G3"/>
<evidence type="ECO:0000259" key="1">
    <source>
        <dbReference type="Pfam" id="PF09994"/>
    </source>
</evidence>
<dbReference type="PANTHER" id="PTHR33840:SF1">
    <property type="entry name" value="TLE1 PHOSPHOLIPASE DOMAIN-CONTAINING PROTEIN"/>
    <property type="match status" value="1"/>
</dbReference>
<accession>A0A6J5H3G3</accession>
<proteinExistence type="predicted"/>
<dbReference type="InterPro" id="IPR018712">
    <property type="entry name" value="Tle1-like_cat"/>
</dbReference>
<dbReference type="EMBL" id="CADIKL010000074">
    <property type="protein sequence ID" value="CAB3809978.1"/>
    <property type="molecule type" value="Genomic_DNA"/>
</dbReference>
<keyword evidence="3" id="KW-1185">Reference proteome</keyword>
<dbReference type="PANTHER" id="PTHR33840">
    <property type="match status" value="1"/>
</dbReference>
<dbReference type="RefSeq" id="WP_160113487.1">
    <property type="nucleotide sequence ID" value="NZ_CADIKL010000074.1"/>
</dbReference>
<reference evidence="2 3" key="1">
    <citation type="submission" date="2020-04" db="EMBL/GenBank/DDBJ databases">
        <authorList>
            <person name="De Canck E."/>
        </authorList>
    </citation>
    <scope>NUCLEOTIDE SEQUENCE [LARGE SCALE GENOMIC DNA]</scope>
    <source>
        <strain evidence="2 3">LMG 28688</strain>
    </source>
</reference>
<name>A0A6J5H3G3_9BURK</name>
<dbReference type="Proteomes" id="UP000494119">
    <property type="component" value="Unassembled WGS sequence"/>
</dbReference>
<evidence type="ECO:0000313" key="3">
    <source>
        <dbReference type="Proteomes" id="UP000494119"/>
    </source>
</evidence>
<protein>
    <recommendedName>
        <fullName evidence="1">T6SS Phospholipase effector Tle1-like catalytic domain-containing protein</fullName>
    </recommendedName>
</protein>
<organism evidence="2 3">
    <name type="scientific">Paraburkholderia caffeinitolerans</name>
    <dbReference type="NCBI Taxonomy" id="1723730"/>
    <lineage>
        <taxon>Bacteria</taxon>
        <taxon>Pseudomonadati</taxon>
        <taxon>Pseudomonadota</taxon>
        <taxon>Betaproteobacteria</taxon>
        <taxon>Burkholderiales</taxon>
        <taxon>Burkholderiaceae</taxon>
        <taxon>Paraburkholderia</taxon>
    </lineage>
</organism>